<reference evidence="2" key="1">
    <citation type="submission" date="2024-07" db="EMBL/GenBank/DDBJ databases">
        <title>Two chromosome-level genome assemblies of Korean endemic species Abeliophyllum distichum and Forsythia ovata (Oleaceae).</title>
        <authorList>
            <person name="Jang H."/>
        </authorList>
    </citation>
    <scope>NUCLEOTIDE SEQUENCE [LARGE SCALE GENOMIC DNA]</scope>
</reference>
<keyword evidence="2" id="KW-1185">Reference proteome</keyword>
<dbReference type="InterPro" id="IPR032567">
    <property type="entry name" value="RTL1-rel"/>
</dbReference>
<comment type="caution">
    <text evidence="1">The sequence shown here is derived from an EMBL/GenBank/DDBJ whole genome shotgun (WGS) entry which is preliminary data.</text>
</comment>
<organism evidence="1 2">
    <name type="scientific">Abeliophyllum distichum</name>
    <dbReference type="NCBI Taxonomy" id="126358"/>
    <lineage>
        <taxon>Eukaryota</taxon>
        <taxon>Viridiplantae</taxon>
        <taxon>Streptophyta</taxon>
        <taxon>Embryophyta</taxon>
        <taxon>Tracheophyta</taxon>
        <taxon>Spermatophyta</taxon>
        <taxon>Magnoliopsida</taxon>
        <taxon>eudicotyledons</taxon>
        <taxon>Gunneridae</taxon>
        <taxon>Pentapetalae</taxon>
        <taxon>asterids</taxon>
        <taxon>lamiids</taxon>
        <taxon>Lamiales</taxon>
        <taxon>Oleaceae</taxon>
        <taxon>Forsythieae</taxon>
        <taxon>Abeliophyllum</taxon>
    </lineage>
</organism>
<name>A0ABD1V6Y7_9LAMI</name>
<protein>
    <submittedName>
        <fullName evidence="1">Uncharacterized protein</fullName>
    </submittedName>
</protein>
<dbReference type="AlphaFoldDB" id="A0ABD1V6Y7"/>
<dbReference type="Proteomes" id="UP001604336">
    <property type="component" value="Unassembled WGS sequence"/>
</dbReference>
<dbReference type="EMBL" id="JBFOLK010000002">
    <property type="protein sequence ID" value="KAL2533044.1"/>
    <property type="molecule type" value="Genomic_DNA"/>
</dbReference>
<dbReference type="PANTHER" id="PTHR15503">
    <property type="entry name" value="LDOC1 RELATED"/>
    <property type="match status" value="1"/>
</dbReference>
<sequence length="117" mass="13354">MVDTRATHNYLTSTEVERLGLVLKKDSGKVKTINLVAQLITGVAKSMLIKIEKATSPIPKLVRRFLQKCEDVMLKELPRRLPPMRAIDHEIELIPGVKPLARASYRMAQHELEELRK</sequence>
<accession>A0ABD1V6Y7</accession>
<evidence type="ECO:0000313" key="2">
    <source>
        <dbReference type="Proteomes" id="UP001604336"/>
    </source>
</evidence>
<evidence type="ECO:0000313" key="1">
    <source>
        <dbReference type="EMBL" id="KAL2533044.1"/>
    </source>
</evidence>
<dbReference type="PANTHER" id="PTHR15503:SF22">
    <property type="entry name" value="TRANSPOSON TY3-I GAG POLYPROTEIN"/>
    <property type="match status" value="1"/>
</dbReference>
<proteinExistence type="predicted"/>
<gene>
    <name evidence="1" type="ORF">Adt_06395</name>
</gene>